<dbReference type="Gene3D" id="1.25.10.10">
    <property type="entry name" value="Leucine-rich Repeat Variant"/>
    <property type="match status" value="1"/>
</dbReference>
<name>Q24HV5_TETTS</name>
<accession>Q24HV5</accession>
<dbReference type="InParanoid" id="Q24HV5"/>
<evidence type="ECO:0000313" key="1">
    <source>
        <dbReference type="EMBL" id="EAS07483.3"/>
    </source>
</evidence>
<reference evidence="2" key="1">
    <citation type="journal article" date="2006" name="PLoS Biol.">
        <title>Macronuclear genome sequence of the ciliate Tetrahymena thermophila, a model eukaryote.</title>
        <authorList>
            <person name="Eisen J.A."/>
            <person name="Coyne R.S."/>
            <person name="Wu M."/>
            <person name="Wu D."/>
            <person name="Thiagarajan M."/>
            <person name="Wortman J.R."/>
            <person name="Badger J.H."/>
            <person name="Ren Q."/>
            <person name="Amedeo P."/>
            <person name="Jones K.M."/>
            <person name="Tallon L.J."/>
            <person name="Delcher A.L."/>
            <person name="Salzberg S.L."/>
            <person name="Silva J.C."/>
            <person name="Haas B.J."/>
            <person name="Majoros W.H."/>
            <person name="Farzad M."/>
            <person name="Carlton J.M."/>
            <person name="Smith R.K. Jr."/>
            <person name="Garg J."/>
            <person name="Pearlman R.E."/>
            <person name="Karrer K.M."/>
            <person name="Sun L."/>
            <person name="Manning G."/>
            <person name="Elde N.C."/>
            <person name="Turkewitz A.P."/>
            <person name="Asai D.J."/>
            <person name="Wilkes D.E."/>
            <person name="Wang Y."/>
            <person name="Cai H."/>
            <person name="Collins K."/>
            <person name="Stewart B.A."/>
            <person name="Lee S.R."/>
            <person name="Wilamowska K."/>
            <person name="Weinberg Z."/>
            <person name="Ruzzo W.L."/>
            <person name="Wloga D."/>
            <person name="Gaertig J."/>
            <person name="Frankel J."/>
            <person name="Tsao C.-C."/>
            <person name="Gorovsky M.A."/>
            <person name="Keeling P.J."/>
            <person name="Waller R.F."/>
            <person name="Patron N.J."/>
            <person name="Cherry J.M."/>
            <person name="Stover N.A."/>
            <person name="Krieger C.J."/>
            <person name="del Toro C."/>
            <person name="Ryder H.F."/>
            <person name="Williamson S.C."/>
            <person name="Barbeau R.A."/>
            <person name="Hamilton E.P."/>
            <person name="Orias E."/>
        </authorList>
    </citation>
    <scope>NUCLEOTIDE SEQUENCE [LARGE SCALE GENOMIC DNA]</scope>
    <source>
        <strain evidence="2">SB210</strain>
    </source>
</reference>
<gene>
    <name evidence="1" type="ORF">TTHERM_00572190</name>
</gene>
<keyword evidence="2" id="KW-1185">Reference proteome</keyword>
<dbReference type="KEGG" id="tet:TTHERM_00572190"/>
<dbReference type="RefSeq" id="XP_001027725.3">
    <property type="nucleotide sequence ID" value="XM_001027725.3"/>
</dbReference>
<dbReference type="SUPFAM" id="SSF48371">
    <property type="entry name" value="ARM repeat"/>
    <property type="match status" value="1"/>
</dbReference>
<dbReference type="AlphaFoldDB" id="Q24HV5"/>
<sequence>MEINQENQQAQKVQQESQYHNQLFGDQDTQKAEVTDTYDEDISQLIKYRKYKICQDNRKRLTNALLKNHRHQNLEKLTISSKQFLDLYFSTTEMEDISLHDLVRFKDLLLLVYDHQEDMFYYQYFEEKLKEGTQFVTQVIQHVKKIICLDTKQIIQKSDILLVLIEILSDITQFIPEKEIFVDQEIIQQDILEKLLNLSLNESDISNKIRTNTMLLIASLCELSQKIAEVLLKSGLLNSIQTFAQKKEFDIGFMINFTQLFQSILKWNFIQKEHKQQLLFFIEYILWILFEGLDKISFEPIQFIQVSKNICQSFNTLREMGDYQGMVMSQNLISKILVIISKNFNEENKQFVETYNHKVKCFYKLLLQIAKEMNKNSKNFDDLFQWIEKEQNLRVLTQIIHNNVFLHLKTTKLSLRVAQYLVEISPVILDSLFTNLFISKLVNMLDSQPSYVELILSLLQFLILMGDQNQLKYLIESTSILESTLNLLILDSTTIEAKLKISELMQMFLKYGEQNLKTDIKDQKEINLIQLRFERLNAVQVIQKEIMVQQNSELVLFLQSIIETYFN</sequence>
<evidence type="ECO:0008006" key="3">
    <source>
        <dbReference type="Google" id="ProtNLM"/>
    </source>
</evidence>
<dbReference type="Proteomes" id="UP000009168">
    <property type="component" value="Unassembled WGS sequence"/>
</dbReference>
<dbReference type="EMBL" id="GG662498">
    <property type="protein sequence ID" value="EAS07483.3"/>
    <property type="molecule type" value="Genomic_DNA"/>
</dbReference>
<dbReference type="InterPro" id="IPR016024">
    <property type="entry name" value="ARM-type_fold"/>
</dbReference>
<evidence type="ECO:0000313" key="2">
    <source>
        <dbReference type="Proteomes" id="UP000009168"/>
    </source>
</evidence>
<protein>
    <recommendedName>
        <fullName evidence="3">Armadillo-type fold</fullName>
    </recommendedName>
</protein>
<dbReference type="HOGENOM" id="CLU_461191_0_0_1"/>
<dbReference type="InterPro" id="IPR011989">
    <property type="entry name" value="ARM-like"/>
</dbReference>
<proteinExistence type="predicted"/>
<dbReference type="GeneID" id="7831019"/>
<organism evidence="1 2">
    <name type="scientific">Tetrahymena thermophila (strain SB210)</name>
    <dbReference type="NCBI Taxonomy" id="312017"/>
    <lineage>
        <taxon>Eukaryota</taxon>
        <taxon>Sar</taxon>
        <taxon>Alveolata</taxon>
        <taxon>Ciliophora</taxon>
        <taxon>Intramacronucleata</taxon>
        <taxon>Oligohymenophorea</taxon>
        <taxon>Hymenostomatida</taxon>
        <taxon>Tetrahymenina</taxon>
        <taxon>Tetrahymenidae</taxon>
        <taxon>Tetrahymena</taxon>
    </lineage>
</organism>